<dbReference type="OrthoDB" id="4932393at2"/>
<dbReference type="SUPFAM" id="SSF51971">
    <property type="entry name" value="Nucleotide-binding domain"/>
    <property type="match status" value="2"/>
</dbReference>
<dbReference type="STRING" id="100225.SAMN05421595_1364"/>
<dbReference type="PROSITE" id="PS51379">
    <property type="entry name" value="4FE4S_FER_2"/>
    <property type="match status" value="1"/>
</dbReference>
<evidence type="ECO:0000256" key="1">
    <source>
        <dbReference type="ARBA" id="ARBA00022723"/>
    </source>
</evidence>
<dbReference type="InterPro" id="IPR009051">
    <property type="entry name" value="Helical_ferredxn"/>
</dbReference>
<dbReference type="InterPro" id="IPR036188">
    <property type="entry name" value="FAD/NAD-bd_sf"/>
</dbReference>
<evidence type="ECO:0000313" key="5">
    <source>
        <dbReference type="EMBL" id="GAB77527.1"/>
    </source>
</evidence>
<dbReference type="Pfam" id="PF14691">
    <property type="entry name" value="Fer4_20"/>
    <property type="match status" value="1"/>
</dbReference>
<keyword evidence="6" id="KW-1185">Reference proteome</keyword>
<dbReference type="InterPro" id="IPR023753">
    <property type="entry name" value="FAD/NAD-binding_dom"/>
</dbReference>
<accession>K6W6T3</accession>
<dbReference type="GO" id="GO:0046872">
    <property type="term" value="F:metal ion binding"/>
    <property type="evidence" value="ECO:0007669"/>
    <property type="project" value="UniProtKB-KW"/>
</dbReference>
<organism evidence="5 6">
    <name type="scientific">Austwickia chelonae NBRC 105200</name>
    <dbReference type="NCBI Taxonomy" id="1184607"/>
    <lineage>
        <taxon>Bacteria</taxon>
        <taxon>Bacillati</taxon>
        <taxon>Actinomycetota</taxon>
        <taxon>Actinomycetes</taxon>
        <taxon>Micrococcales</taxon>
        <taxon>Dermatophilaceae</taxon>
        <taxon>Austwickia</taxon>
    </lineage>
</organism>
<dbReference type="InterPro" id="IPR017900">
    <property type="entry name" value="4Fe4S_Fe_S_CS"/>
</dbReference>
<dbReference type="PRINTS" id="PR00419">
    <property type="entry name" value="ADXRDTASE"/>
</dbReference>
<proteinExistence type="predicted"/>
<evidence type="ECO:0000313" key="6">
    <source>
        <dbReference type="Proteomes" id="UP000008495"/>
    </source>
</evidence>
<protein>
    <submittedName>
        <fullName evidence="5">Putative oxidoreductase</fullName>
    </submittedName>
</protein>
<evidence type="ECO:0000256" key="3">
    <source>
        <dbReference type="ARBA" id="ARBA00023014"/>
    </source>
</evidence>
<keyword evidence="2" id="KW-0408">Iron</keyword>
<dbReference type="Gene3D" id="1.10.1060.10">
    <property type="entry name" value="Alpha-helical ferredoxin"/>
    <property type="match status" value="1"/>
</dbReference>
<keyword evidence="1" id="KW-0479">Metal-binding</keyword>
<dbReference type="Gene3D" id="3.50.50.60">
    <property type="entry name" value="FAD/NAD(P)-binding domain"/>
    <property type="match status" value="2"/>
</dbReference>
<dbReference type="GO" id="GO:0051536">
    <property type="term" value="F:iron-sulfur cluster binding"/>
    <property type="evidence" value="ECO:0007669"/>
    <property type="project" value="UniProtKB-KW"/>
</dbReference>
<name>K6W6T3_9MICO</name>
<dbReference type="SUPFAM" id="SSF46548">
    <property type="entry name" value="alpha-helical ferredoxin"/>
    <property type="match status" value="2"/>
</dbReference>
<dbReference type="PANTHER" id="PTHR42783:SF3">
    <property type="entry name" value="GLUTAMATE SYNTHASE [NADPH] SMALL CHAIN-RELATED"/>
    <property type="match status" value="1"/>
</dbReference>
<dbReference type="EMBL" id="BAGZ01000005">
    <property type="protein sequence ID" value="GAB77527.1"/>
    <property type="molecule type" value="Genomic_DNA"/>
</dbReference>
<dbReference type="PROSITE" id="PS00198">
    <property type="entry name" value="4FE4S_FER_1"/>
    <property type="match status" value="1"/>
</dbReference>
<evidence type="ECO:0000256" key="2">
    <source>
        <dbReference type="ARBA" id="ARBA00023004"/>
    </source>
</evidence>
<dbReference type="RefSeq" id="WP_006502279.1">
    <property type="nucleotide sequence ID" value="NZ_BAGZ01000005.1"/>
</dbReference>
<gene>
    <name evidence="5" type="ORF">AUCHE_05_04390</name>
</gene>
<dbReference type="eggNOG" id="COG1146">
    <property type="taxonomic scope" value="Bacteria"/>
</dbReference>
<dbReference type="NCBIfam" id="TIGR03315">
    <property type="entry name" value="Se_ygfK"/>
    <property type="match status" value="1"/>
</dbReference>
<dbReference type="PANTHER" id="PTHR42783">
    <property type="entry name" value="GLUTAMATE SYNTHASE [NADPH] SMALL CHAIN"/>
    <property type="match status" value="1"/>
</dbReference>
<dbReference type="SUPFAM" id="SSF51395">
    <property type="entry name" value="FMN-linked oxidoreductases"/>
    <property type="match status" value="1"/>
</dbReference>
<dbReference type="Proteomes" id="UP000008495">
    <property type="component" value="Unassembled WGS sequence"/>
</dbReference>
<dbReference type="InterPro" id="IPR017896">
    <property type="entry name" value="4Fe4S_Fe-S-bd"/>
</dbReference>
<reference evidence="5 6" key="1">
    <citation type="submission" date="2012-08" db="EMBL/GenBank/DDBJ databases">
        <title>Whole genome shotgun sequence of Austwickia chelonae NBRC 105200.</title>
        <authorList>
            <person name="Yoshida I."/>
            <person name="Hosoyama A."/>
            <person name="Tsuchikane K."/>
            <person name="Katsumata H."/>
            <person name="Ando Y."/>
            <person name="Ohji S."/>
            <person name="Hamada M."/>
            <person name="Tamura T."/>
            <person name="Yamazoe A."/>
            <person name="Yamazaki S."/>
            <person name="Fujita N."/>
        </authorList>
    </citation>
    <scope>NUCLEOTIDE SEQUENCE [LARGE SCALE GENOMIC DNA]</scope>
    <source>
        <strain evidence="5 6">NBRC 105200</strain>
    </source>
</reference>
<keyword evidence="3" id="KW-0411">Iron-sulfur</keyword>
<feature type="domain" description="4Fe-4S ferredoxin-type" evidence="4">
    <location>
        <begin position="912"/>
        <end position="942"/>
    </location>
</feature>
<comment type="caution">
    <text evidence="5">The sequence shown here is derived from an EMBL/GenBank/DDBJ whole genome shotgun (WGS) entry which is preliminary data.</text>
</comment>
<evidence type="ECO:0000259" key="4">
    <source>
        <dbReference type="PROSITE" id="PS51379"/>
    </source>
</evidence>
<dbReference type="InterPro" id="IPR028261">
    <property type="entry name" value="DPD_II"/>
</dbReference>
<dbReference type="AlphaFoldDB" id="K6W6T3"/>
<sequence>MGDLMRPLSFDHLMRWAQEELRTDQSIFGVRRDHFWTTPRPRLIINAFGDRLALPLGPAAGPNTQMAHNILASYLAGARFMELKTVQRMDGEEIRHAVPKPCIDAQDEGYNCEWSTELTVPQAFEEYVRAYFAIAVLARECQLGSLEDIAFNISVGYDLDGIRSEKIDTYLNDIADASGTRAWQECHQWVEEHLPEFTYFTRDDLDRIDPRLSRSVTLSTLHGCPADEIERIAMHLLTEKGFNTFVKCNPTMLGYDYARTSLDRLGYEYLTFDDHHFVADLQFEDAVPMFHRLTAVAEERGLRFGVKLTNTFPVQVAAGELPAEEMYMSGRSLYVLSLSLAQKLSHAFDGKLPISFSGGIDAFNIAQVLRTGIQPVTVATTILKPGGVTRFNQLADETAQAMSDYSGIDVQALDRAVEDLFAGERYHKRWREKIRSRKTSTALPLTDCFKAPCEHGGCPVEQQIPEYLALTAAGQYTEAFSVIALDNTSPTITGVLCSEQCREHCTRLDYDISIDMRGVKLAAADGAQEEYIRRTLGPELRTPVRTAVIGAGPGGIAAAIFLRRNGMDVDVFEKLSHPYGIVSHIIPGFRIDREQIDRDYRLATSLGVHFHFDTDPAFDVTELKKNYGHVVVAIGAWGRGQSPVREGQEHILDALDFLWQTQNENGHEYGRRIAVIGAGDVAMDCVRTATRLPGVETAELIYRRTEPFMPATQHEVNTVRAEGLPMHELLAPVSYDGTTLRVERMTLGPVDASGRRSVTGTGEYQDMPFDTVIGATGATVLGDDYTRNGIELDARRHPVVDEHLECTVPGVHVIGDGRRGPATIVQAIADAKIACRAILESEGIVPDYARPHPTVHRPPTDVHARRGLMIAEINGRKEGERCLTCQDICEICTEVCPNRANVALAVPGFADSRQIVHIDGLCNECNTCGTFCPHAGLPYKDKLTVFWEQTDFEDSTNPGFLHTGGRTYLVRLPGGDIIRHDREQDTGAADPLTAEMAAVLDQLEGRYSYLLTPTAKA</sequence>
<dbReference type="GO" id="GO:0016491">
    <property type="term" value="F:oxidoreductase activity"/>
    <property type="evidence" value="ECO:0007669"/>
    <property type="project" value="InterPro"/>
</dbReference>
<dbReference type="eggNOG" id="COG0493">
    <property type="taxonomic scope" value="Bacteria"/>
</dbReference>
<dbReference type="InterPro" id="IPR017701">
    <property type="entry name" value="Se_rdtase_YgfK"/>
</dbReference>
<dbReference type="Pfam" id="PF07992">
    <property type="entry name" value="Pyr_redox_2"/>
    <property type="match status" value="1"/>
</dbReference>